<keyword evidence="2" id="KW-1185">Reference proteome</keyword>
<evidence type="ECO:0000313" key="1">
    <source>
        <dbReference type="EMBL" id="KLV03570.1"/>
    </source>
</evidence>
<dbReference type="EMBL" id="LDOU01000044">
    <property type="protein sequence ID" value="KLV03570.1"/>
    <property type="molecule type" value="Genomic_DNA"/>
</dbReference>
<organism evidence="1 2">
    <name type="scientific">Photobacterium ganghwense</name>
    <dbReference type="NCBI Taxonomy" id="320778"/>
    <lineage>
        <taxon>Bacteria</taxon>
        <taxon>Pseudomonadati</taxon>
        <taxon>Pseudomonadota</taxon>
        <taxon>Gammaproteobacteria</taxon>
        <taxon>Vibrionales</taxon>
        <taxon>Vibrionaceae</taxon>
        <taxon>Photobacterium</taxon>
    </lineage>
</organism>
<accession>A0A0J1GV09</accession>
<gene>
    <name evidence="1" type="ORF">ABT57_24555</name>
</gene>
<dbReference type="OrthoDB" id="5816214at2"/>
<proteinExistence type="predicted"/>
<comment type="caution">
    <text evidence="1">The sequence shown here is derived from an EMBL/GenBank/DDBJ whole genome shotgun (WGS) entry which is preliminary data.</text>
</comment>
<dbReference type="AlphaFoldDB" id="A0A0J1GV09"/>
<evidence type="ECO:0000313" key="2">
    <source>
        <dbReference type="Proteomes" id="UP000035909"/>
    </source>
</evidence>
<protein>
    <submittedName>
        <fullName evidence="1">Regulator</fullName>
    </submittedName>
</protein>
<dbReference type="Proteomes" id="UP000035909">
    <property type="component" value="Unassembled WGS sequence"/>
</dbReference>
<reference evidence="1 2" key="1">
    <citation type="submission" date="2015-05" db="EMBL/GenBank/DDBJ databases">
        <title>Photobacterium galathea sp. nov.</title>
        <authorList>
            <person name="Machado H."/>
            <person name="Gram L."/>
        </authorList>
    </citation>
    <scope>NUCLEOTIDE SEQUENCE [LARGE SCALE GENOMIC DNA]</scope>
    <source>
        <strain evidence="1 2">DSM 22954</strain>
    </source>
</reference>
<dbReference type="InterPro" id="IPR021077">
    <property type="entry name" value="Phage_phi-Lf_Orf112"/>
</dbReference>
<sequence length="122" mass="14198">MSKKITNNYIFRKFTCGLSRKETAELCFKTVRTVTRWDEGQEIPPVCRRLMKLYSCRDLEAINENWRGWKIKHGELVTPNGWSLTPDRIVTGNALLEINAEDDRKTKAAIMKAARLLRKVSR</sequence>
<dbReference type="Pfam" id="PF12375">
    <property type="entry name" value="DUF3653"/>
    <property type="match status" value="1"/>
</dbReference>
<name>A0A0J1GV09_9GAMM</name>
<dbReference type="PATRIC" id="fig|320778.3.peg.5247"/>